<dbReference type="EMBL" id="JAUSRA010000001">
    <property type="protein sequence ID" value="MDP9798667.1"/>
    <property type="molecule type" value="Genomic_DNA"/>
</dbReference>
<dbReference type="Proteomes" id="UP001240984">
    <property type="component" value="Unassembled WGS sequence"/>
</dbReference>
<sequence length="197" mass="20615">MALSAVETLGPRAGDWARQMRDLYPAADPDGLARLATIRSARTSALTGVLAATTGGYAPVVEYASVAWVQASVVLRVAAAYGADPTDPERAVDLLVLLRLHASRESARAALDNATSEHGGGLLRAHPLEGIWRLATPLAARIGGWLALRTAARLIPGAAVLVAALTDAAATDLLTARAIAYYRHLSHPTESHPTESD</sequence>
<protein>
    <recommendedName>
        <fullName evidence="3">EcsC family protein</fullName>
    </recommendedName>
</protein>
<dbReference type="RefSeq" id="WP_306836731.1">
    <property type="nucleotide sequence ID" value="NZ_JAUSRA010000001.1"/>
</dbReference>
<evidence type="ECO:0000313" key="2">
    <source>
        <dbReference type="Proteomes" id="UP001240984"/>
    </source>
</evidence>
<keyword evidence="2" id="KW-1185">Reference proteome</keyword>
<evidence type="ECO:0000313" key="1">
    <source>
        <dbReference type="EMBL" id="MDP9798667.1"/>
    </source>
</evidence>
<reference evidence="1 2" key="1">
    <citation type="submission" date="2023-07" db="EMBL/GenBank/DDBJ databases">
        <title>Sequencing the genomes of 1000 actinobacteria strains.</title>
        <authorList>
            <person name="Klenk H.-P."/>
        </authorList>
    </citation>
    <scope>NUCLEOTIDE SEQUENCE [LARGE SCALE GENOMIC DNA]</scope>
    <source>
        <strain evidence="1 2">DSM 44710</strain>
    </source>
</reference>
<comment type="caution">
    <text evidence="1">The sequence shown here is derived from an EMBL/GenBank/DDBJ whole genome shotgun (WGS) entry which is preliminary data.</text>
</comment>
<gene>
    <name evidence="1" type="ORF">J2S43_007179</name>
</gene>
<accession>A0ABT9N4Q2</accession>
<organism evidence="1 2">
    <name type="scientific">Catenuloplanes nepalensis</name>
    <dbReference type="NCBI Taxonomy" id="587533"/>
    <lineage>
        <taxon>Bacteria</taxon>
        <taxon>Bacillati</taxon>
        <taxon>Actinomycetota</taxon>
        <taxon>Actinomycetes</taxon>
        <taxon>Micromonosporales</taxon>
        <taxon>Micromonosporaceae</taxon>
        <taxon>Catenuloplanes</taxon>
    </lineage>
</organism>
<evidence type="ECO:0008006" key="3">
    <source>
        <dbReference type="Google" id="ProtNLM"/>
    </source>
</evidence>
<proteinExistence type="predicted"/>
<name>A0ABT9N4Q2_9ACTN</name>